<evidence type="ECO:0000313" key="2">
    <source>
        <dbReference type="Proteomes" id="UP000304148"/>
    </source>
</evidence>
<evidence type="ECO:0000313" key="1">
    <source>
        <dbReference type="EMBL" id="SYX85456.1"/>
    </source>
</evidence>
<sequence length="49" mass="5713">MKMKGITYGACNDRNWVERFANEHEHSRNLSLGIAHSAKQYALFAAWCW</sequence>
<accession>A0A383RGQ4</accession>
<name>A0A383RGQ4_PAEAL</name>
<dbReference type="AlphaFoldDB" id="A0A383RGQ4"/>
<dbReference type="EMBL" id="LS992241">
    <property type="protein sequence ID" value="SYX85456.1"/>
    <property type="molecule type" value="Genomic_DNA"/>
</dbReference>
<protein>
    <submittedName>
        <fullName evidence="1">Uncharacterized protein</fullName>
    </submittedName>
</protein>
<organism evidence="1 2">
    <name type="scientific">Paenibacillus alvei</name>
    <name type="common">Bacillus alvei</name>
    <dbReference type="NCBI Taxonomy" id="44250"/>
    <lineage>
        <taxon>Bacteria</taxon>
        <taxon>Bacillati</taxon>
        <taxon>Bacillota</taxon>
        <taxon>Bacilli</taxon>
        <taxon>Bacillales</taxon>
        <taxon>Paenibacillaceae</taxon>
        <taxon>Paenibacillus</taxon>
    </lineage>
</organism>
<reference evidence="2" key="1">
    <citation type="submission" date="2018-08" db="EMBL/GenBank/DDBJ databases">
        <authorList>
            <person name="Chevrot R."/>
        </authorList>
    </citation>
    <scope>NUCLEOTIDE SEQUENCE [LARGE SCALE GENOMIC DNA]</scope>
</reference>
<dbReference type="Proteomes" id="UP000304148">
    <property type="component" value="Chromosome"/>
</dbReference>
<gene>
    <name evidence="1" type="ORF">PBLR_13878</name>
</gene>
<proteinExistence type="predicted"/>